<evidence type="ECO:0000259" key="5">
    <source>
        <dbReference type="PROSITE" id="PS51078"/>
    </source>
</evidence>
<accession>A0A4D7YJU1</accession>
<dbReference type="GO" id="GO:0045892">
    <property type="term" value="P:negative regulation of DNA-templated transcription"/>
    <property type="evidence" value="ECO:0007669"/>
    <property type="project" value="TreeGrafter"/>
</dbReference>
<reference evidence="6 7" key="1">
    <citation type="submission" date="2019-04" db="EMBL/GenBank/DDBJ databases">
        <title>Complete genome sequence of Agrobacterium tumefaciens CFBP7129.</title>
        <authorList>
            <person name="Haryono M."/>
            <person name="Lin Y.-C."/>
            <person name="Lai E.-M."/>
            <person name="Kuo C.-H."/>
        </authorList>
    </citation>
    <scope>NUCLEOTIDE SEQUENCE [LARGE SCALE GENOMIC DNA]</scope>
    <source>
        <strain evidence="6 7">CFBP7129</strain>
        <plasmid evidence="7">patcfbp7129a</plasmid>
    </source>
</reference>
<proteinExistence type="predicted"/>
<dbReference type="SUPFAM" id="SSF55781">
    <property type="entry name" value="GAF domain-like"/>
    <property type="match status" value="1"/>
</dbReference>
<dbReference type="PROSITE" id="PS51077">
    <property type="entry name" value="HTH_ICLR"/>
    <property type="match status" value="1"/>
</dbReference>
<geneLocation type="plasmid" evidence="7">
    <name>patcfbp7129a</name>
</geneLocation>
<dbReference type="RefSeq" id="WP_137006031.1">
    <property type="nucleotide sequence ID" value="NZ_CP039924.1"/>
</dbReference>
<keyword evidence="3" id="KW-0804">Transcription</keyword>
<dbReference type="GO" id="GO:0003677">
    <property type="term" value="F:DNA binding"/>
    <property type="evidence" value="ECO:0007669"/>
    <property type="project" value="UniProtKB-KW"/>
</dbReference>
<keyword evidence="1" id="KW-0805">Transcription regulation</keyword>
<dbReference type="InterPro" id="IPR029016">
    <property type="entry name" value="GAF-like_dom_sf"/>
</dbReference>
<feature type="domain" description="HTH iclR-type" evidence="4">
    <location>
        <begin position="1"/>
        <end position="63"/>
    </location>
</feature>
<evidence type="ECO:0000259" key="4">
    <source>
        <dbReference type="PROSITE" id="PS51077"/>
    </source>
</evidence>
<evidence type="ECO:0000256" key="1">
    <source>
        <dbReference type="ARBA" id="ARBA00023015"/>
    </source>
</evidence>
<evidence type="ECO:0000313" key="6">
    <source>
        <dbReference type="EMBL" id="QCL97671.1"/>
    </source>
</evidence>
<organism evidence="6 7">
    <name type="scientific">Agrobacterium tumefaciens</name>
    <dbReference type="NCBI Taxonomy" id="358"/>
    <lineage>
        <taxon>Bacteria</taxon>
        <taxon>Pseudomonadati</taxon>
        <taxon>Pseudomonadota</taxon>
        <taxon>Alphaproteobacteria</taxon>
        <taxon>Hyphomicrobiales</taxon>
        <taxon>Rhizobiaceae</taxon>
        <taxon>Rhizobium/Agrobacterium group</taxon>
        <taxon>Agrobacterium</taxon>
        <taxon>Agrobacterium tumefaciens complex</taxon>
    </lineage>
</organism>
<keyword evidence="6" id="KW-0614">Plasmid</keyword>
<dbReference type="PANTHER" id="PTHR30136:SF24">
    <property type="entry name" value="HTH-TYPE TRANSCRIPTIONAL REPRESSOR ALLR"/>
    <property type="match status" value="1"/>
</dbReference>
<dbReference type="Pfam" id="PF01614">
    <property type="entry name" value="IclR_C"/>
    <property type="match status" value="1"/>
</dbReference>
<name>A0A4D7YJU1_AGRTU</name>
<dbReference type="Gene3D" id="1.10.10.10">
    <property type="entry name" value="Winged helix-like DNA-binding domain superfamily/Winged helix DNA-binding domain"/>
    <property type="match status" value="1"/>
</dbReference>
<dbReference type="Proteomes" id="UP000298649">
    <property type="component" value="Plasmid pAtCFBP7129a"/>
</dbReference>
<evidence type="ECO:0000256" key="3">
    <source>
        <dbReference type="ARBA" id="ARBA00023163"/>
    </source>
</evidence>
<dbReference type="SUPFAM" id="SSF46785">
    <property type="entry name" value="Winged helix' DNA-binding domain"/>
    <property type="match status" value="1"/>
</dbReference>
<evidence type="ECO:0000313" key="7">
    <source>
        <dbReference type="Proteomes" id="UP000298649"/>
    </source>
</evidence>
<dbReference type="InterPro" id="IPR014757">
    <property type="entry name" value="Tscrpt_reg_IclR_C"/>
</dbReference>
<keyword evidence="2" id="KW-0238">DNA-binding</keyword>
<dbReference type="EMBL" id="CP039924">
    <property type="protein sequence ID" value="QCL97671.1"/>
    <property type="molecule type" value="Genomic_DNA"/>
</dbReference>
<dbReference type="InterPro" id="IPR036390">
    <property type="entry name" value="WH_DNA-bd_sf"/>
</dbReference>
<dbReference type="GO" id="GO:0003700">
    <property type="term" value="F:DNA-binding transcription factor activity"/>
    <property type="evidence" value="ECO:0007669"/>
    <property type="project" value="TreeGrafter"/>
</dbReference>
<dbReference type="SMART" id="SM00346">
    <property type="entry name" value="HTH_ICLR"/>
    <property type="match status" value="1"/>
</dbReference>
<dbReference type="AlphaFoldDB" id="A0A4D7YJU1"/>
<dbReference type="PROSITE" id="PS51078">
    <property type="entry name" value="ICLR_ED"/>
    <property type="match status" value="1"/>
</dbReference>
<dbReference type="InterPro" id="IPR005471">
    <property type="entry name" value="Tscrpt_reg_IclR_N"/>
</dbReference>
<evidence type="ECO:0000256" key="2">
    <source>
        <dbReference type="ARBA" id="ARBA00023125"/>
    </source>
</evidence>
<dbReference type="InterPro" id="IPR050707">
    <property type="entry name" value="HTH_MetabolicPath_Reg"/>
</dbReference>
<protein>
    <submittedName>
        <fullName evidence="6">IclR family transcriptional regulator</fullName>
    </submittedName>
</protein>
<sequence length="274" mass="29825">MSTIAKAMHLLNTLADMRTEPGLTDIASASGMDKATTRRMLVELSRFGFVEQDALTRRYRLGSSPVRLARIREQRYPFASVVAPFARELVATTGETVHVSEPAGERLATVYVEMSDYTHRVIIDPGQLLPLHATASGLAYLSTLGPAELEEKLAAPLTAFTAVTATSVDQLRERLNEGRRLGYCISEGGYEAGVMSAAAAILDAKGRARGTIAIAGPAMRVDRAKLEEFGAHAAEIARCIERALWGTHKTGQDRHGRTEWMTAERSKTRPISQS</sequence>
<feature type="domain" description="IclR-ED" evidence="5">
    <location>
        <begin position="64"/>
        <end position="246"/>
    </location>
</feature>
<gene>
    <name evidence="6" type="ORF">CFBP7129_25920</name>
</gene>
<dbReference type="Gene3D" id="3.30.450.40">
    <property type="match status" value="1"/>
</dbReference>
<dbReference type="PANTHER" id="PTHR30136">
    <property type="entry name" value="HELIX-TURN-HELIX TRANSCRIPTIONAL REGULATOR, ICLR FAMILY"/>
    <property type="match status" value="1"/>
</dbReference>
<dbReference type="InterPro" id="IPR036388">
    <property type="entry name" value="WH-like_DNA-bd_sf"/>
</dbReference>
<dbReference type="Pfam" id="PF09339">
    <property type="entry name" value="HTH_IclR"/>
    <property type="match status" value="1"/>
</dbReference>